<dbReference type="PANTHER" id="PTHR23015">
    <property type="entry name" value="UNCHARACTERIZED C.ELEGANS PROTEIN"/>
    <property type="match status" value="1"/>
</dbReference>
<reference evidence="2" key="1">
    <citation type="submission" date="2017-10" db="EMBL/GenBank/DDBJ databases">
        <title>Rapid genome shrinkage in a self-fertile nematode reveals novel sperm competition proteins.</title>
        <authorList>
            <person name="Yin D."/>
            <person name="Schwarz E.M."/>
            <person name="Thomas C.G."/>
            <person name="Felde R.L."/>
            <person name="Korf I.F."/>
            <person name="Cutter A.D."/>
            <person name="Schartner C.M."/>
            <person name="Ralston E.J."/>
            <person name="Meyer B.J."/>
            <person name="Haag E.S."/>
        </authorList>
    </citation>
    <scope>NUCLEOTIDE SEQUENCE [LARGE SCALE GENOMIC DNA]</scope>
    <source>
        <strain evidence="2">JU1422</strain>
    </source>
</reference>
<proteinExistence type="predicted"/>
<accession>A0A2G5SP50</accession>
<organism evidence="1 2">
    <name type="scientific">Caenorhabditis nigoni</name>
    <dbReference type="NCBI Taxonomy" id="1611254"/>
    <lineage>
        <taxon>Eukaryota</taxon>
        <taxon>Metazoa</taxon>
        <taxon>Ecdysozoa</taxon>
        <taxon>Nematoda</taxon>
        <taxon>Chromadorea</taxon>
        <taxon>Rhabditida</taxon>
        <taxon>Rhabditina</taxon>
        <taxon>Rhabditomorpha</taxon>
        <taxon>Rhabditoidea</taxon>
        <taxon>Rhabditidae</taxon>
        <taxon>Peloderinae</taxon>
        <taxon>Caenorhabditis</taxon>
    </lineage>
</organism>
<sequence>MPYAYQQLTDQQKNRIKDISIVTIEDHIQLTLRLNCLLGHIDHNLIYNKYGNYITTVKFGNEESPSIHRNFVDVFLEDLEMLLKHQKSVLRGFHINCSKGNEQDCEKICEQIENISKSAKLSIKTTEFNSTTVGHAMAIVNNFDRSELLSASLMMAVDPKNIRKHRNRLKNVKISNHGMDIIFKFPNPTYIFRNFFVKLTRGLRREVRANSSLKEIVVRSVLKTPSLMQLILRHLQCFDIEKLRKVNRGIRECVALIKPNPHIEKCSICFDLGFNNGILRTFIELENGEFKDVEYSMFQNKVYLTGRFPLPGTKPIGFPGIDYEAICLDDVERTLNYQSECIKELVICYQCTNLSSGNFESFLDTDGLSRRIGDILRRRKSRLRTKKFSMGSGSEMEMIKILPAIDSNSLKIIEFLFPSTSKYESVIELPFQVDQ</sequence>
<protein>
    <recommendedName>
        <fullName evidence="3">F-box domain-containing protein</fullName>
    </recommendedName>
</protein>
<dbReference type="Proteomes" id="UP000230233">
    <property type="component" value="Chromosome X"/>
</dbReference>
<dbReference type="AlphaFoldDB" id="A0A2G5SP50"/>
<gene>
    <name evidence="1" type="primary">Cnig_chr_X.g23178</name>
    <name evidence="1" type="ORF">B9Z55_023178</name>
</gene>
<keyword evidence="2" id="KW-1185">Reference proteome</keyword>
<dbReference type="OrthoDB" id="10523080at2759"/>
<evidence type="ECO:0008006" key="3">
    <source>
        <dbReference type="Google" id="ProtNLM"/>
    </source>
</evidence>
<evidence type="ECO:0000313" key="1">
    <source>
        <dbReference type="EMBL" id="PIC16636.1"/>
    </source>
</evidence>
<evidence type="ECO:0000313" key="2">
    <source>
        <dbReference type="Proteomes" id="UP000230233"/>
    </source>
</evidence>
<dbReference type="GO" id="GO:0045087">
    <property type="term" value="P:innate immune response"/>
    <property type="evidence" value="ECO:0007669"/>
    <property type="project" value="TreeGrafter"/>
</dbReference>
<dbReference type="InterPro" id="IPR040161">
    <property type="entry name" value="FB224"/>
</dbReference>
<dbReference type="PANTHER" id="PTHR23015:SF25">
    <property type="entry name" value="DUF38 DOMAIN-CONTAINING PROTEIN-RELATED"/>
    <property type="match status" value="1"/>
</dbReference>
<comment type="caution">
    <text evidence="1">The sequence shown here is derived from an EMBL/GenBank/DDBJ whole genome shotgun (WGS) entry which is preliminary data.</text>
</comment>
<name>A0A2G5SP50_9PELO</name>
<dbReference type="EMBL" id="PDUG01000006">
    <property type="protein sequence ID" value="PIC16636.1"/>
    <property type="molecule type" value="Genomic_DNA"/>
</dbReference>